<keyword evidence="1" id="KW-0812">Transmembrane</keyword>
<evidence type="ECO:0000256" key="1">
    <source>
        <dbReference type="SAM" id="Phobius"/>
    </source>
</evidence>
<proteinExistence type="predicted"/>
<feature type="transmembrane region" description="Helical" evidence="1">
    <location>
        <begin position="52"/>
        <end position="71"/>
    </location>
</feature>
<dbReference type="Pfam" id="PF14012">
    <property type="entry name" value="DUF4229"/>
    <property type="match status" value="1"/>
</dbReference>
<protein>
    <submittedName>
        <fullName evidence="2">DUF4229 domain-containing protein</fullName>
    </submittedName>
</protein>
<keyword evidence="1" id="KW-0472">Membrane</keyword>
<reference evidence="3" key="1">
    <citation type="journal article" date="2019" name="Int. J. Syst. Evol. Microbiol.">
        <title>The Global Catalogue of Microorganisms (GCM) 10K type strain sequencing project: providing services to taxonomists for standard genome sequencing and annotation.</title>
        <authorList>
            <consortium name="The Broad Institute Genomics Platform"/>
            <consortium name="The Broad Institute Genome Sequencing Center for Infectious Disease"/>
            <person name="Wu L."/>
            <person name="Ma J."/>
        </authorList>
    </citation>
    <scope>NUCLEOTIDE SEQUENCE [LARGE SCALE GENOMIC DNA]</scope>
    <source>
        <strain evidence="3">JCM 32206</strain>
    </source>
</reference>
<organism evidence="2 3">
    <name type="scientific">Rhodococcus olei</name>
    <dbReference type="NCBI Taxonomy" id="2161675"/>
    <lineage>
        <taxon>Bacteria</taxon>
        <taxon>Bacillati</taxon>
        <taxon>Actinomycetota</taxon>
        <taxon>Actinomycetes</taxon>
        <taxon>Mycobacteriales</taxon>
        <taxon>Nocardiaceae</taxon>
        <taxon>Rhodococcus</taxon>
    </lineage>
</organism>
<gene>
    <name evidence="2" type="ORF">GCM10023094_43230</name>
</gene>
<evidence type="ECO:0000313" key="2">
    <source>
        <dbReference type="EMBL" id="GAA4486546.1"/>
    </source>
</evidence>
<keyword evidence="1" id="KW-1133">Transmembrane helix</keyword>
<feature type="transmembrane region" description="Helical" evidence="1">
    <location>
        <begin position="21"/>
        <end position="40"/>
    </location>
</feature>
<evidence type="ECO:0000313" key="3">
    <source>
        <dbReference type="Proteomes" id="UP001501183"/>
    </source>
</evidence>
<sequence>MTDSTPAPTPSNAKGKLARDLALYTVARLGLVVVIAALILGGSKLVGVDVPLLVALIFAVIIALPLSLVLFKSLRVRVNEQISAVDAQRRRDREDLRSKLRGEK</sequence>
<accession>A0ABP8PF49</accession>
<dbReference type="EMBL" id="BAABFB010000066">
    <property type="protein sequence ID" value="GAA4486546.1"/>
    <property type="molecule type" value="Genomic_DNA"/>
</dbReference>
<comment type="caution">
    <text evidence="2">The sequence shown here is derived from an EMBL/GenBank/DDBJ whole genome shotgun (WGS) entry which is preliminary data.</text>
</comment>
<name>A0ABP8PF49_9NOCA</name>
<dbReference type="Proteomes" id="UP001501183">
    <property type="component" value="Unassembled WGS sequence"/>
</dbReference>
<dbReference type="InterPro" id="IPR025323">
    <property type="entry name" value="DUF4229"/>
</dbReference>
<keyword evidence="3" id="KW-1185">Reference proteome</keyword>
<dbReference type="RefSeq" id="WP_345350058.1">
    <property type="nucleotide sequence ID" value="NZ_BAABFB010000066.1"/>
</dbReference>